<dbReference type="AlphaFoldDB" id="A0A245ZN98"/>
<dbReference type="PANTHER" id="PTHR36922:SF1">
    <property type="entry name" value="DUF1993 DOMAIN-CONTAINING PROTEIN"/>
    <property type="match status" value="1"/>
</dbReference>
<dbReference type="EMBL" id="NBBI01000002">
    <property type="protein sequence ID" value="OWK31213.1"/>
    <property type="molecule type" value="Genomic_DNA"/>
</dbReference>
<evidence type="ECO:0000313" key="2">
    <source>
        <dbReference type="Proteomes" id="UP000197290"/>
    </source>
</evidence>
<dbReference type="RefSeq" id="WP_088366582.1">
    <property type="nucleotide sequence ID" value="NZ_NBBI01000002.1"/>
</dbReference>
<organism evidence="1 2">
    <name type="scientific">Sphingomonas dokdonensis</name>
    <dbReference type="NCBI Taxonomy" id="344880"/>
    <lineage>
        <taxon>Bacteria</taxon>
        <taxon>Pseudomonadati</taxon>
        <taxon>Pseudomonadota</taxon>
        <taxon>Alphaproteobacteria</taxon>
        <taxon>Sphingomonadales</taxon>
        <taxon>Sphingomonadaceae</taxon>
        <taxon>Sphingomonas</taxon>
    </lineage>
</organism>
<dbReference type="InterPro" id="IPR018531">
    <property type="entry name" value="DUF1993"/>
</dbReference>
<dbReference type="Pfam" id="PF09351">
    <property type="entry name" value="DUF1993"/>
    <property type="match status" value="1"/>
</dbReference>
<evidence type="ECO:0008006" key="3">
    <source>
        <dbReference type="Google" id="ProtNLM"/>
    </source>
</evidence>
<dbReference type="InterPro" id="IPR034660">
    <property type="entry name" value="DinB/YfiT-like"/>
</dbReference>
<proteinExistence type="predicted"/>
<reference evidence="1 2" key="1">
    <citation type="submission" date="2017-03" db="EMBL/GenBank/DDBJ databases">
        <title>Genome sequence of Sphingomonas dokdonensis DSM 21029.</title>
        <authorList>
            <person name="Poehlein A."/>
            <person name="Wuebbeler J.H."/>
            <person name="Steinbuechel A."/>
            <person name="Daniel R."/>
        </authorList>
    </citation>
    <scope>NUCLEOTIDE SEQUENCE [LARGE SCALE GENOMIC DNA]</scope>
    <source>
        <strain evidence="1 2">DSM 21029</strain>
    </source>
</reference>
<dbReference type="PANTHER" id="PTHR36922">
    <property type="entry name" value="BLL2446 PROTEIN"/>
    <property type="match status" value="1"/>
</dbReference>
<protein>
    <recommendedName>
        <fullName evidence="3">DUF1993 domain-containing protein</fullName>
    </recommendedName>
</protein>
<dbReference type="SUPFAM" id="SSF109854">
    <property type="entry name" value="DinB/YfiT-like putative metalloenzymes"/>
    <property type="match status" value="1"/>
</dbReference>
<accession>A0A245ZN98</accession>
<dbReference type="Gene3D" id="1.20.120.450">
    <property type="entry name" value="dinb family like domain"/>
    <property type="match status" value="1"/>
</dbReference>
<sequence>MTLSLYDAVIPSNIQILGAIDRLLDKAEAFAAEKGRSPAELIDARLAPDMLPFGYQVKSVAEHSMAAIEGVRGGNFSPSMAPWPTDFAGLHERIRGAIAALEGIDRAEFDALADKDTQFSMGEMRMPFTGGQFLLSFSQPNFYFHATTAYGILRAQGMKIGKRDFLGALRMKRAAA</sequence>
<keyword evidence="2" id="KW-1185">Reference proteome</keyword>
<name>A0A245ZN98_9SPHN</name>
<gene>
    <name evidence="1" type="ORF">SPDO_12200</name>
</gene>
<comment type="caution">
    <text evidence="1">The sequence shown here is derived from an EMBL/GenBank/DDBJ whole genome shotgun (WGS) entry which is preliminary data.</text>
</comment>
<dbReference type="Proteomes" id="UP000197290">
    <property type="component" value="Unassembled WGS sequence"/>
</dbReference>
<dbReference type="OrthoDB" id="338237at2"/>
<evidence type="ECO:0000313" key="1">
    <source>
        <dbReference type="EMBL" id="OWK31213.1"/>
    </source>
</evidence>